<evidence type="ECO:0000313" key="2">
    <source>
        <dbReference type="EMBL" id="QCE04125.1"/>
    </source>
</evidence>
<dbReference type="EMBL" id="CP039352">
    <property type="protein sequence ID" value="QCE04125.1"/>
    <property type="molecule type" value="Genomic_DNA"/>
</dbReference>
<dbReference type="AlphaFoldDB" id="A0A4D6MW61"/>
<sequence length="139" mass="15330">MKSGCFRVRPEENPYNFRPSESISPKRELKSLILGLGSRFSPRRLVSGLSDQYSRLGERGSPKRGRDEAWEQGSAKRDAVEQPLVHTRSGSSFHAQLGNALSEGVHSRKDGSPYLFMCGDDRLTCYPGADDLTGKLGDA</sequence>
<name>A0A4D6MW61_VIGUN</name>
<gene>
    <name evidence="2" type="ORF">DEO72_LG8g2158</name>
</gene>
<feature type="region of interest" description="Disordered" evidence="1">
    <location>
        <begin position="51"/>
        <end position="91"/>
    </location>
</feature>
<accession>A0A4D6MW61</accession>
<evidence type="ECO:0000256" key="1">
    <source>
        <dbReference type="SAM" id="MobiDB-lite"/>
    </source>
</evidence>
<proteinExistence type="predicted"/>
<keyword evidence="3" id="KW-1185">Reference proteome</keyword>
<organism evidence="2 3">
    <name type="scientific">Vigna unguiculata</name>
    <name type="common">Cowpea</name>
    <dbReference type="NCBI Taxonomy" id="3917"/>
    <lineage>
        <taxon>Eukaryota</taxon>
        <taxon>Viridiplantae</taxon>
        <taxon>Streptophyta</taxon>
        <taxon>Embryophyta</taxon>
        <taxon>Tracheophyta</taxon>
        <taxon>Spermatophyta</taxon>
        <taxon>Magnoliopsida</taxon>
        <taxon>eudicotyledons</taxon>
        <taxon>Gunneridae</taxon>
        <taxon>Pentapetalae</taxon>
        <taxon>rosids</taxon>
        <taxon>fabids</taxon>
        <taxon>Fabales</taxon>
        <taxon>Fabaceae</taxon>
        <taxon>Papilionoideae</taxon>
        <taxon>50 kb inversion clade</taxon>
        <taxon>NPAAA clade</taxon>
        <taxon>indigoferoid/millettioid clade</taxon>
        <taxon>Phaseoleae</taxon>
        <taxon>Vigna</taxon>
    </lineage>
</organism>
<dbReference type="Proteomes" id="UP000501690">
    <property type="component" value="Linkage Group LG8"/>
</dbReference>
<protein>
    <submittedName>
        <fullName evidence="2">Uncharacterized protein</fullName>
    </submittedName>
</protein>
<evidence type="ECO:0000313" key="3">
    <source>
        <dbReference type="Proteomes" id="UP000501690"/>
    </source>
</evidence>
<reference evidence="2 3" key="1">
    <citation type="submission" date="2019-04" db="EMBL/GenBank/DDBJ databases">
        <title>An improved genome assembly and genetic linkage map for asparagus bean, Vigna unguiculata ssp. sesquipedialis.</title>
        <authorList>
            <person name="Xia Q."/>
            <person name="Zhang R."/>
            <person name="Dong Y."/>
        </authorList>
    </citation>
    <scope>NUCLEOTIDE SEQUENCE [LARGE SCALE GENOMIC DNA]</scope>
    <source>
        <tissue evidence="2">Leaf</tissue>
    </source>
</reference>
<feature type="compositionally biased region" description="Basic and acidic residues" evidence="1">
    <location>
        <begin position="56"/>
        <end position="80"/>
    </location>
</feature>
<feature type="region of interest" description="Disordered" evidence="1">
    <location>
        <begin position="1"/>
        <end position="24"/>
    </location>
</feature>